<evidence type="ECO:0000256" key="10">
    <source>
        <dbReference type="PROSITE-ProRule" id="PRU00282"/>
    </source>
</evidence>
<dbReference type="GO" id="GO:1990547">
    <property type="term" value="P:mitochondrial phosphate ion transmembrane transport"/>
    <property type="evidence" value="ECO:0007669"/>
    <property type="project" value="InterPro"/>
</dbReference>
<evidence type="ECO:0000256" key="1">
    <source>
        <dbReference type="ARBA" id="ARBA00004448"/>
    </source>
</evidence>
<name>A0A7S0I5N6_9EUKA</name>
<evidence type="ECO:0000256" key="6">
    <source>
        <dbReference type="ARBA" id="ARBA00022792"/>
    </source>
</evidence>
<dbReference type="Pfam" id="PF00153">
    <property type="entry name" value="Mito_carr"/>
    <property type="match status" value="3"/>
</dbReference>
<evidence type="ECO:0000256" key="12">
    <source>
        <dbReference type="SAM" id="SignalP"/>
    </source>
</evidence>
<keyword evidence="12" id="KW-0732">Signal</keyword>
<evidence type="ECO:0000256" key="4">
    <source>
        <dbReference type="ARBA" id="ARBA00022692"/>
    </source>
</evidence>
<evidence type="ECO:0008006" key="14">
    <source>
        <dbReference type="Google" id="ProtNLM"/>
    </source>
</evidence>
<keyword evidence="6" id="KW-0999">Mitochondrion inner membrane</keyword>
<dbReference type="InterPro" id="IPR044677">
    <property type="entry name" value="SLC25A3/Pic2/Mir1-like"/>
</dbReference>
<proteinExistence type="inferred from homology"/>
<comment type="subcellular location">
    <subcellularLocation>
        <location evidence="1">Mitochondrion inner membrane</location>
        <topology evidence="1">Multi-pass membrane protein</topology>
    </subcellularLocation>
</comment>
<keyword evidence="4 10" id="KW-0812">Transmembrane</keyword>
<reference evidence="13" key="1">
    <citation type="submission" date="2021-01" db="EMBL/GenBank/DDBJ databases">
        <authorList>
            <person name="Corre E."/>
            <person name="Pelletier E."/>
            <person name="Niang G."/>
            <person name="Scheremetjew M."/>
            <person name="Finn R."/>
            <person name="Kale V."/>
            <person name="Holt S."/>
            <person name="Cochrane G."/>
            <person name="Meng A."/>
            <person name="Brown T."/>
            <person name="Cohen L."/>
        </authorList>
    </citation>
    <scope>NUCLEOTIDE SEQUENCE</scope>
    <source>
        <strain evidence="13">CCMP1374</strain>
    </source>
</reference>
<dbReference type="InterPro" id="IPR018108">
    <property type="entry name" value="MCP_transmembrane"/>
</dbReference>
<feature type="repeat" description="Solcar" evidence="10">
    <location>
        <begin position="262"/>
        <end position="352"/>
    </location>
</feature>
<feature type="repeat" description="Solcar" evidence="10">
    <location>
        <begin position="153"/>
        <end position="238"/>
    </location>
</feature>
<gene>
    <name evidence="13" type="ORF">PANT1444_LOCUS21356</name>
</gene>
<dbReference type="EMBL" id="HBEP01037675">
    <property type="protein sequence ID" value="CAD8511699.1"/>
    <property type="molecule type" value="Transcribed_RNA"/>
</dbReference>
<evidence type="ECO:0000256" key="3">
    <source>
        <dbReference type="ARBA" id="ARBA00022448"/>
    </source>
</evidence>
<sequence>MFTEILRAARSSPAARSRRLLTLLLCVHEGCATVLSPSLTGRPSREKRDYFARIGLSGALACSITHSMVVPLDVIKTRMQTDETVRGFRHAAKTILREQKGPFRARVFLNGASATAMGYYLQGGAKFGGYELLKYNIFDRIERTGGGEAVRRWRLPVMMGAAGVAEVFASVMLAPLEVVKLRLQTDPSAAARGLVHTFVHISRDEGLGALFQGLKPITMRQLPYTVTKLVAYELCSTTLIAASRRFVKARGDAEDAPLALLLRPAMVLLSGILAGAAAAVVSQPADVLLTRICASGAIAKCSLDAAGSFRDQLAELARGGLREAYAGLGPRLAMVSAMTSVQFLLYDWVRCQLQCDGVYATKG</sequence>
<evidence type="ECO:0000313" key="13">
    <source>
        <dbReference type="EMBL" id="CAD8511699.1"/>
    </source>
</evidence>
<dbReference type="PANTHER" id="PTHR45671:SF12">
    <property type="entry name" value="MITOCHONDRIAL PHOSPHATE CARRIER PROTEIN"/>
    <property type="match status" value="1"/>
</dbReference>
<keyword evidence="8" id="KW-0496">Mitochondrion</keyword>
<dbReference type="AlphaFoldDB" id="A0A7S0I5N6"/>
<evidence type="ECO:0000256" key="5">
    <source>
        <dbReference type="ARBA" id="ARBA00022737"/>
    </source>
</evidence>
<keyword evidence="3 11" id="KW-0813">Transport</keyword>
<evidence type="ECO:0000256" key="8">
    <source>
        <dbReference type="ARBA" id="ARBA00023128"/>
    </source>
</evidence>
<dbReference type="Gene3D" id="1.50.40.10">
    <property type="entry name" value="Mitochondrial carrier domain"/>
    <property type="match status" value="2"/>
</dbReference>
<dbReference type="SUPFAM" id="SSF103506">
    <property type="entry name" value="Mitochondrial carrier"/>
    <property type="match status" value="1"/>
</dbReference>
<organism evidence="13">
    <name type="scientific">Phaeocystis antarctica</name>
    <dbReference type="NCBI Taxonomy" id="33657"/>
    <lineage>
        <taxon>Eukaryota</taxon>
        <taxon>Haptista</taxon>
        <taxon>Haptophyta</taxon>
        <taxon>Prymnesiophyceae</taxon>
        <taxon>Phaeocystales</taxon>
        <taxon>Phaeocystaceae</taxon>
        <taxon>Phaeocystis</taxon>
    </lineage>
</organism>
<feature type="signal peptide" evidence="12">
    <location>
        <begin position="1"/>
        <end position="32"/>
    </location>
</feature>
<keyword evidence="9 10" id="KW-0472">Membrane</keyword>
<protein>
    <recommendedName>
        <fullName evidence="14">Mitochondrial carrier protein</fullName>
    </recommendedName>
</protein>
<feature type="chain" id="PRO_5030521472" description="Mitochondrial carrier protein" evidence="12">
    <location>
        <begin position="33"/>
        <end position="363"/>
    </location>
</feature>
<comment type="similarity">
    <text evidence="2 11">Belongs to the mitochondrial carrier (TC 2.A.29) family.</text>
</comment>
<dbReference type="InterPro" id="IPR023395">
    <property type="entry name" value="MCP_dom_sf"/>
</dbReference>
<evidence type="ECO:0000256" key="7">
    <source>
        <dbReference type="ARBA" id="ARBA00022989"/>
    </source>
</evidence>
<dbReference type="PANTHER" id="PTHR45671">
    <property type="entry name" value="SOLUTE CARRIER FAMILY 25 (MITOCHONDRIAL CARRIER PHOSPHATE CARRIER), MEMBER 3, LIKE-RELATED-RELATED"/>
    <property type="match status" value="1"/>
</dbReference>
<evidence type="ECO:0000256" key="9">
    <source>
        <dbReference type="ARBA" id="ARBA00023136"/>
    </source>
</evidence>
<evidence type="ECO:0000256" key="11">
    <source>
        <dbReference type="RuleBase" id="RU000488"/>
    </source>
</evidence>
<dbReference type="GO" id="GO:0005315">
    <property type="term" value="F:phosphate transmembrane transporter activity"/>
    <property type="evidence" value="ECO:0007669"/>
    <property type="project" value="InterPro"/>
</dbReference>
<dbReference type="GO" id="GO:0005743">
    <property type="term" value="C:mitochondrial inner membrane"/>
    <property type="evidence" value="ECO:0007669"/>
    <property type="project" value="UniProtKB-SubCell"/>
</dbReference>
<keyword evidence="5" id="KW-0677">Repeat</keyword>
<accession>A0A7S0I5N6</accession>
<feature type="repeat" description="Solcar" evidence="10">
    <location>
        <begin position="49"/>
        <end position="136"/>
    </location>
</feature>
<keyword evidence="7" id="KW-1133">Transmembrane helix</keyword>
<dbReference type="PROSITE" id="PS50920">
    <property type="entry name" value="SOLCAR"/>
    <property type="match status" value="3"/>
</dbReference>
<evidence type="ECO:0000256" key="2">
    <source>
        <dbReference type="ARBA" id="ARBA00006375"/>
    </source>
</evidence>